<evidence type="ECO:0000259" key="4">
    <source>
        <dbReference type="PROSITE" id="PS51138"/>
    </source>
</evidence>
<dbReference type="PANTHER" id="PTHR33432:SF27">
    <property type="entry name" value="PROTEIN EMSY-LIKE 3"/>
    <property type="match status" value="1"/>
</dbReference>
<dbReference type="SUPFAM" id="SSF158639">
    <property type="entry name" value="ENT-like"/>
    <property type="match status" value="1"/>
</dbReference>
<feature type="compositionally biased region" description="Pro residues" evidence="3">
    <location>
        <begin position="350"/>
        <end position="360"/>
    </location>
</feature>
<evidence type="ECO:0000256" key="2">
    <source>
        <dbReference type="ARBA" id="ARBA00023242"/>
    </source>
</evidence>
<reference evidence="5" key="1">
    <citation type="submission" date="2021-01" db="UniProtKB">
        <authorList>
            <consortium name="EnsemblPlants"/>
        </authorList>
    </citation>
    <scope>IDENTIFICATION</scope>
</reference>
<dbReference type="AlphaFoldDB" id="A0A7N0VC00"/>
<dbReference type="EnsemblPlants" id="Kaladp0550s0075.1.v1.1">
    <property type="protein sequence ID" value="Kaladp0550s0075.1.v1.1"/>
    <property type="gene ID" value="Kaladp0550s0075.v1.1"/>
</dbReference>
<dbReference type="FunFam" id="1.10.1240.40:FF:000005">
    <property type="entry name" value="ENT domain containing protein, expressed"/>
    <property type="match status" value="1"/>
</dbReference>
<dbReference type="OMA" id="HINMEAQ"/>
<dbReference type="Gramene" id="Kaladp0550s0075.1.v1.1">
    <property type="protein sequence ID" value="Kaladp0550s0075.1.v1.1"/>
    <property type="gene ID" value="Kaladp0550s0075.v1.1"/>
</dbReference>
<keyword evidence="6" id="KW-1185">Reference proteome</keyword>
<dbReference type="Proteomes" id="UP000594263">
    <property type="component" value="Unplaced"/>
</dbReference>
<dbReference type="InterPro" id="IPR036142">
    <property type="entry name" value="ENT_dom-like_sf"/>
</dbReference>
<dbReference type="Gene3D" id="1.10.1240.40">
    <property type="entry name" value="ENT domain"/>
    <property type="match status" value="1"/>
</dbReference>
<dbReference type="InterPro" id="IPR033485">
    <property type="entry name" value="EMSY-LIKE_plant"/>
</dbReference>
<comment type="subcellular location">
    <subcellularLocation>
        <location evidence="1">Nucleus</location>
    </subcellularLocation>
</comment>
<dbReference type="InterPro" id="IPR005491">
    <property type="entry name" value="ENT_dom"/>
</dbReference>
<dbReference type="Gene3D" id="2.30.30.140">
    <property type="match status" value="1"/>
</dbReference>
<feature type="region of interest" description="Disordered" evidence="3">
    <location>
        <begin position="340"/>
        <end position="360"/>
    </location>
</feature>
<protein>
    <recommendedName>
        <fullName evidence="4">ENT domain-containing protein</fullName>
    </recommendedName>
</protein>
<dbReference type="CDD" id="cd20404">
    <property type="entry name" value="Tudor_Agenet_AtEML-like"/>
    <property type="match status" value="1"/>
</dbReference>
<feature type="region of interest" description="Disordered" evidence="3">
    <location>
        <begin position="120"/>
        <end position="153"/>
    </location>
</feature>
<dbReference type="PROSITE" id="PS51138">
    <property type="entry name" value="ENT"/>
    <property type="match status" value="1"/>
</dbReference>
<accession>A0A7N0VC00</accession>
<keyword evidence="2" id="KW-0539">Nucleus</keyword>
<evidence type="ECO:0000313" key="5">
    <source>
        <dbReference type="EnsemblPlants" id="Kaladp0550s0075.1.v1.1"/>
    </source>
</evidence>
<organism evidence="5 6">
    <name type="scientific">Kalanchoe fedtschenkoi</name>
    <name type="common">Lavender scallops</name>
    <name type="synonym">South American air plant</name>
    <dbReference type="NCBI Taxonomy" id="63787"/>
    <lineage>
        <taxon>Eukaryota</taxon>
        <taxon>Viridiplantae</taxon>
        <taxon>Streptophyta</taxon>
        <taxon>Embryophyta</taxon>
        <taxon>Tracheophyta</taxon>
        <taxon>Spermatophyta</taxon>
        <taxon>Magnoliopsida</taxon>
        <taxon>eudicotyledons</taxon>
        <taxon>Gunneridae</taxon>
        <taxon>Pentapetalae</taxon>
        <taxon>Saxifragales</taxon>
        <taxon>Crassulaceae</taxon>
        <taxon>Kalanchoe</taxon>
    </lineage>
</organism>
<feature type="domain" description="ENT" evidence="4">
    <location>
        <begin position="5"/>
        <end position="92"/>
    </location>
</feature>
<sequence length="360" mass="40374">MFNDMEIQIHHLEQEAYCAVLRAFKAQADAITWEKESLITELRKELRVSDDEHRELLSRVNADDVIKRIREWRQGVGHQAGMLNPSQAMSNARRKHKTLTSVPPLSLGMQQAPLHFHPMNASLPPLSLDQGSTPGRRRKRQKSDFPSGPAGHINHSLAANIHTETAASNPLIGRRVMTRWPDDNNFYEAVIIDYDPIQGRHALVYDKDTPKETSEWVALEEIPPADIRWVGEDPSEIHAGGDGPQAQADGRDVGLQGQAYGRDPVTGRLPSRFLNNDHLFASDKIPEEIEVFNTEELVREVERVFSSSNADPSEKEIARQMLLEQEQALVDALAIIDRVEAEMPDEEEPQPAPAPAPGQQ</sequence>
<evidence type="ECO:0000313" key="6">
    <source>
        <dbReference type="Proteomes" id="UP000594263"/>
    </source>
</evidence>
<evidence type="ECO:0000256" key="1">
    <source>
        <dbReference type="ARBA" id="ARBA00004123"/>
    </source>
</evidence>
<proteinExistence type="predicted"/>
<dbReference type="SMART" id="SM01191">
    <property type="entry name" value="ENT"/>
    <property type="match status" value="1"/>
</dbReference>
<name>A0A7N0VC00_KALFE</name>
<dbReference type="GO" id="GO:0050832">
    <property type="term" value="P:defense response to fungus"/>
    <property type="evidence" value="ECO:0007669"/>
    <property type="project" value="InterPro"/>
</dbReference>
<evidence type="ECO:0000256" key="3">
    <source>
        <dbReference type="SAM" id="MobiDB-lite"/>
    </source>
</evidence>
<dbReference type="PANTHER" id="PTHR33432">
    <property type="entry name" value="PROTEIN EMSY-LIKE 4"/>
    <property type="match status" value="1"/>
</dbReference>
<dbReference type="SUPFAM" id="SSF63748">
    <property type="entry name" value="Tudor/PWWP/MBT"/>
    <property type="match status" value="1"/>
</dbReference>
<dbReference type="GO" id="GO:0005634">
    <property type="term" value="C:nucleus"/>
    <property type="evidence" value="ECO:0007669"/>
    <property type="project" value="UniProtKB-SubCell"/>
</dbReference>
<dbReference type="Pfam" id="PF03735">
    <property type="entry name" value="ENT"/>
    <property type="match status" value="1"/>
</dbReference>